<feature type="chain" id="PRO_5040163496" evidence="2">
    <location>
        <begin position="20"/>
        <end position="489"/>
    </location>
</feature>
<feature type="region of interest" description="Disordered" evidence="1">
    <location>
        <begin position="356"/>
        <end position="386"/>
    </location>
</feature>
<proteinExistence type="predicted"/>
<dbReference type="GeneID" id="63855255"/>
<dbReference type="RefSeq" id="XP_040783860.1">
    <property type="nucleotide sequence ID" value="XM_040938005.1"/>
</dbReference>
<keyword evidence="2" id="KW-0732">Signal</keyword>
<dbReference type="OrthoDB" id="5365129at2759"/>
<dbReference type="Proteomes" id="UP000800039">
    <property type="component" value="Unassembled WGS sequence"/>
</dbReference>
<protein>
    <submittedName>
        <fullName evidence="3">Uncharacterized protein</fullName>
    </submittedName>
</protein>
<dbReference type="EMBL" id="ML976618">
    <property type="protein sequence ID" value="KAF1841297.1"/>
    <property type="molecule type" value="Genomic_DNA"/>
</dbReference>
<keyword evidence="4" id="KW-1185">Reference proteome</keyword>
<accession>A0A9P4L4G7</accession>
<dbReference type="AlphaFoldDB" id="A0A9P4L4G7"/>
<comment type="caution">
    <text evidence="3">The sequence shown here is derived from an EMBL/GenBank/DDBJ whole genome shotgun (WGS) entry which is preliminary data.</text>
</comment>
<evidence type="ECO:0000256" key="1">
    <source>
        <dbReference type="SAM" id="MobiDB-lite"/>
    </source>
</evidence>
<feature type="compositionally biased region" description="Basic and acidic residues" evidence="1">
    <location>
        <begin position="276"/>
        <end position="297"/>
    </location>
</feature>
<evidence type="ECO:0000313" key="3">
    <source>
        <dbReference type="EMBL" id="KAF1841297.1"/>
    </source>
</evidence>
<organism evidence="3 4">
    <name type="scientific">Cucurbitaria berberidis CBS 394.84</name>
    <dbReference type="NCBI Taxonomy" id="1168544"/>
    <lineage>
        <taxon>Eukaryota</taxon>
        <taxon>Fungi</taxon>
        <taxon>Dikarya</taxon>
        <taxon>Ascomycota</taxon>
        <taxon>Pezizomycotina</taxon>
        <taxon>Dothideomycetes</taxon>
        <taxon>Pleosporomycetidae</taxon>
        <taxon>Pleosporales</taxon>
        <taxon>Pleosporineae</taxon>
        <taxon>Cucurbitariaceae</taxon>
        <taxon>Cucurbitaria</taxon>
    </lineage>
</organism>
<gene>
    <name evidence="3" type="ORF">K460DRAFT_419383</name>
</gene>
<feature type="region of interest" description="Disordered" evidence="1">
    <location>
        <begin position="264"/>
        <end position="343"/>
    </location>
</feature>
<evidence type="ECO:0000256" key="2">
    <source>
        <dbReference type="SAM" id="SignalP"/>
    </source>
</evidence>
<name>A0A9P4L4G7_9PLEO</name>
<feature type="signal peptide" evidence="2">
    <location>
        <begin position="1"/>
        <end position="19"/>
    </location>
</feature>
<sequence>MSFAASFGVDIVINAVVLGATLLPPAQNAKVRIGCGSKARKEQQGSLTGGGMPDIVLYDTHGEEISRKVGGGSFDPGSNPIIDMGVDLLDPGKATRSPEYVKLVARGNDAVCIGYVAATSAGDDKRTWHAGYAKECARHANANFWYPSPEIIPGTDFRPGCIWMSSDERFLQAISVKLTDFAFPTSDAAEKAKTQFEQTPNTLCQAPGRMSFWKKHNQNDCIPFYDFTVERNETTGFDIDYQKIVSGHTLPCKPRGLLLNQILEPGKGPETLSPEQIRKKEQEEEKKKHEQEKKNEDGENPDAPPPGTGSFGGQTGTTTQEENNEKGINPNGPPPGTGSFGGVCGVVPASSTAKPGEFVSKVAPCPSGAPVNRRRRDRRQEPPTKKDHCVDRLVISYLKDHSAREVCDMKSSWGPDFVSIPERLHCNMCTRQLSRLCEPDGYDNEGEDCFDLEKRVMKRSTIADSKVQGGYPTLDQEAKSYVHVSEWKA</sequence>
<evidence type="ECO:0000313" key="4">
    <source>
        <dbReference type="Proteomes" id="UP000800039"/>
    </source>
</evidence>
<reference evidence="3" key="1">
    <citation type="submission" date="2020-01" db="EMBL/GenBank/DDBJ databases">
        <authorList>
            <consortium name="DOE Joint Genome Institute"/>
            <person name="Haridas S."/>
            <person name="Albert R."/>
            <person name="Binder M."/>
            <person name="Bloem J."/>
            <person name="Labutti K."/>
            <person name="Salamov A."/>
            <person name="Andreopoulos B."/>
            <person name="Baker S.E."/>
            <person name="Barry K."/>
            <person name="Bills G."/>
            <person name="Bluhm B.H."/>
            <person name="Cannon C."/>
            <person name="Castanera R."/>
            <person name="Culley D.E."/>
            <person name="Daum C."/>
            <person name="Ezra D."/>
            <person name="Gonzalez J.B."/>
            <person name="Henrissat B."/>
            <person name="Kuo A."/>
            <person name="Liang C."/>
            <person name="Lipzen A."/>
            <person name="Lutzoni F."/>
            <person name="Magnuson J."/>
            <person name="Mondo S."/>
            <person name="Nolan M."/>
            <person name="Ohm R."/>
            <person name="Pangilinan J."/>
            <person name="Park H.-J."/>
            <person name="Ramirez L."/>
            <person name="Alfaro M."/>
            <person name="Sun H."/>
            <person name="Tritt A."/>
            <person name="Yoshinaga Y."/>
            <person name="Zwiers L.-H."/>
            <person name="Turgeon B.G."/>
            <person name="Goodwin S.B."/>
            <person name="Spatafora J.W."/>
            <person name="Crous P.W."/>
            <person name="Grigoriev I.V."/>
        </authorList>
    </citation>
    <scope>NUCLEOTIDE SEQUENCE</scope>
    <source>
        <strain evidence="3">CBS 394.84</strain>
    </source>
</reference>